<feature type="transmembrane region" description="Helical" evidence="2">
    <location>
        <begin position="83"/>
        <end position="111"/>
    </location>
</feature>
<dbReference type="PANTHER" id="PTHR33133:SF1">
    <property type="entry name" value="EXPRESSED PROTEIN-RELATED"/>
    <property type="match status" value="1"/>
</dbReference>
<dbReference type="EMBL" id="SLWM01000001">
    <property type="protein sequence ID" value="TCO31921.1"/>
    <property type="molecule type" value="Genomic_DNA"/>
</dbReference>
<protein>
    <recommendedName>
        <fullName evidence="5">Glycerophosphoryl diester phosphodiesterase family protein</fullName>
    </recommendedName>
</protein>
<feature type="compositionally biased region" description="Low complexity" evidence="1">
    <location>
        <begin position="341"/>
        <end position="365"/>
    </location>
</feature>
<dbReference type="PANTHER" id="PTHR33133">
    <property type="entry name" value="OS08G0107100 PROTEIN-RELATED"/>
    <property type="match status" value="1"/>
</dbReference>
<evidence type="ECO:0000256" key="2">
    <source>
        <dbReference type="SAM" id="Phobius"/>
    </source>
</evidence>
<feature type="transmembrane region" description="Helical" evidence="2">
    <location>
        <begin position="237"/>
        <end position="262"/>
    </location>
</feature>
<feature type="transmembrane region" description="Helical" evidence="2">
    <location>
        <begin position="132"/>
        <end position="160"/>
    </location>
</feature>
<keyword evidence="4" id="KW-1185">Reference proteome</keyword>
<keyword evidence="2" id="KW-0472">Membrane</keyword>
<organism evidence="3 4">
    <name type="scientific">Kribbella orskensis</name>
    <dbReference type="NCBI Taxonomy" id="2512216"/>
    <lineage>
        <taxon>Bacteria</taxon>
        <taxon>Bacillati</taxon>
        <taxon>Actinomycetota</taxon>
        <taxon>Actinomycetes</taxon>
        <taxon>Propionibacteriales</taxon>
        <taxon>Kribbellaceae</taxon>
        <taxon>Kribbella</taxon>
    </lineage>
</organism>
<evidence type="ECO:0008006" key="5">
    <source>
        <dbReference type="Google" id="ProtNLM"/>
    </source>
</evidence>
<dbReference type="Proteomes" id="UP000295818">
    <property type="component" value="Unassembled WGS sequence"/>
</dbReference>
<feature type="transmembrane region" description="Helical" evidence="2">
    <location>
        <begin position="282"/>
        <end position="315"/>
    </location>
</feature>
<reference evidence="3 4" key="1">
    <citation type="journal article" date="2015" name="Stand. Genomic Sci.">
        <title>Genomic Encyclopedia of Bacterial and Archaeal Type Strains, Phase III: the genomes of soil and plant-associated and newly described type strains.</title>
        <authorList>
            <person name="Whitman W.B."/>
            <person name="Woyke T."/>
            <person name="Klenk H.P."/>
            <person name="Zhou Y."/>
            <person name="Lilburn T.G."/>
            <person name="Beck B.J."/>
            <person name="De Vos P."/>
            <person name="Vandamme P."/>
            <person name="Eisen J.A."/>
            <person name="Garrity G."/>
            <person name="Hugenholtz P."/>
            <person name="Kyrpides N.C."/>
        </authorList>
    </citation>
    <scope>NUCLEOTIDE SEQUENCE [LARGE SCALE GENOMIC DNA]</scope>
    <source>
        <strain evidence="3 4">VKM Ac-2538</strain>
    </source>
</reference>
<proteinExistence type="predicted"/>
<gene>
    <name evidence="3" type="ORF">EV644_101564</name>
</gene>
<feature type="region of interest" description="Disordered" evidence="1">
    <location>
        <begin position="341"/>
        <end position="372"/>
    </location>
</feature>
<sequence>MRDDIGVRESAAYSEPLRPWLPADLLDNAARTISENKTIMLGLPVLAGIALAAVEAGLTQLTVPGGIGGFFGADDPFEQAGAAVLLMYGVQLILFTVVSSLLAGIIALAAVRSQLAHRVGPRELLRLVRPSLPALAAVGIVQSLSFVLVIVGWALAVFGAGAGSDAAISPEAAGAVALVMILGGGVLVLIFGIRLVLAGTVVLMEGKHAPDIGLYIPARVGIWGSLKRSWQLVRGKFWRVFGILLFAGVVVNIVSYVLQFGISTLVITLGAWASDSDSSGATVVAIAVGVSAGIATVLTLIASLAFMSAVQALLYLDLRVRREGLDLWLRPVLRPAVAQPPHLAQQPPLQQAQQPHQPQQPQQPQYPTGPAW</sequence>
<name>A0ABY2BUF5_9ACTN</name>
<evidence type="ECO:0000313" key="3">
    <source>
        <dbReference type="EMBL" id="TCO31921.1"/>
    </source>
</evidence>
<evidence type="ECO:0000256" key="1">
    <source>
        <dbReference type="SAM" id="MobiDB-lite"/>
    </source>
</evidence>
<keyword evidence="2" id="KW-0812">Transmembrane</keyword>
<accession>A0ABY2BUF5</accession>
<keyword evidence="2" id="KW-1133">Transmembrane helix</keyword>
<feature type="transmembrane region" description="Helical" evidence="2">
    <location>
        <begin position="41"/>
        <end position="63"/>
    </location>
</feature>
<feature type="transmembrane region" description="Helical" evidence="2">
    <location>
        <begin position="172"/>
        <end position="197"/>
    </location>
</feature>
<dbReference type="RefSeq" id="WP_132187112.1">
    <property type="nucleotide sequence ID" value="NZ_SLWM01000001.1"/>
</dbReference>
<comment type="caution">
    <text evidence="3">The sequence shown here is derived from an EMBL/GenBank/DDBJ whole genome shotgun (WGS) entry which is preliminary data.</text>
</comment>
<evidence type="ECO:0000313" key="4">
    <source>
        <dbReference type="Proteomes" id="UP000295818"/>
    </source>
</evidence>